<keyword evidence="2" id="KW-0812">Transmembrane</keyword>
<protein>
    <recommendedName>
        <fullName evidence="5">Transmembrane protein</fullName>
    </recommendedName>
</protein>
<keyword evidence="2" id="KW-0472">Membrane</keyword>
<dbReference type="GeneID" id="40310478"/>
<evidence type="ECO:0008006" key="5">
    <source>
        <dbReference type="Google" id="ProtNLM"/>
    </source>
</evidence>
<feature type="compositionally biased region" description="Basic and acidic residues" evidence="1">
    <location>
        <begin position="361"/>
        <end position="377"/>
    </location>
</feature>
<feature type="transmembrane region" description="Helical" evidence="2">
    <location>
        <begin position="295"/>
        <end position="315"/>
    </location>
</feature>
<gene>
    <name evidence="3" type="ORF">BESB_055490</name>
</gene>
<feature type="compositionally biased region" description="Basic and acidic residues" evidence="1">
    <location>
        <begin position="528"/>
        <end position="539"/>
    </location>
</feature>
<dbReference type="OrthoDB" id="333086at2759"/>
<evidence type="ECO:0000256" key="1">
    <source>
        <dbReference type="SAM" id="MobiDB-lite"/>
    </source>
</evidence>
<feature type="region of interest" description="Disordered" evidence="1">
    <location>
        <begin position="361"/>
        <end position="392"/>
    </location>
</feature>
<proteinExistence type="predicted"/>
<accession>A0A2A9MBP2</accession>
<feature type="transmembrane region" description="Helical" evidence="2">
    <location>
        <begin position="595"/>
        <end position="618"/>
    </location>
</feature>
<dbReference type="Proteomes" id="UP000224006">
    <property type="component" value="Chromosome IV"/>
</dbReference>
<feature type="compositionally biased region" description="Low complexity" evidence="1">
    <location>
        <begin position="378"/>
        <end position="392"/>
    </location>
</feature>
<feature type="transmembrane region" description="Helical" evidence="2">
    <location>
        <begin position="166"/>
        <end position="185"/>
    </location>
</feature>
<dbReference type="RefSeq" id="XP_029219907.1">
    <property type="nucleotide sequence ID" value="XM_029363984.1"/>
</dbReference>
<keyword evidence="4" id="KW-1185">Reference proteome</keyword>
<reference evidence="3 4" key="1">
    <citation type="submission" date="2017-09" db="EMBL/GenBank/DDBJ databases">
        <title>Genome sequencing of Besnoitia besnoiti strain Bb-Ger1.</title>
        <authorList>
            <person name="Schares G."/>
            <person name="Venepally P."/>
            <person name="Lorenzi H.A."/>
        </authorList>
    </citation>
    <scope>NUCLEOTIDE SEQUENCE [LARGE SCALE GENOMIC DNA]</scope>
    <source>
        <strain evidence="3 4">Bb-Ger1</strain>
    </source>
</reference>
<feature type="transmembrane region" description="Helical" evidence="2">
    <location>
        <begin position="403"/>
        <end position="425"/>
    </location>
</feature>
<feature type="transmembrane region" description="Helical" evidence="2">
    <location>
        <begin position="124"/>
        <end position="145"/>
    </location>
</feature>
<feature type="region of interest" description="Disordered" evidence="1">
    <location>
        <begin position="46"/>
        <end position="65"/>
    </location>
</feature>
<evidence type="ECO:0000256" key="2">
    <source>
        <dbReference type="SAM" id="Phobius"/>
    </source>
</evidence>
<evidence type="ECO:0000313" key="4">
    <source>
        <dbReference type="Proteomes" id="UP000224006"/>
    </source>
</evidence>
<feature type="transmembrane region" description="Helical" evidence="2">
    <location>
        <begin position="224"/>
        <end position="248"/>
    </location>
</feature>
<dbReference type="AlphaFoldDB" id="A0A2A9MBP2"/>
<name>A0A2A9MBP2_BESBE</name>
<feature type="transmembrane region" description="Helical" evidence="2">
    <location>
        <begin position="321"/>
        <end position="342"/>
    </location>
</feature>
<dbReference type="VEuPathDB" id="ToxoDB:BESB_055490"/>
<feature type="transmembrane region" description="Helical" evidence="2">
    <location>
        <begin position="6"/>
        <end position="28"/>
    </location>
</feature>
<comment type="caution">
    <text evidence="3">The sequence shown here is derived from an EMBL/GenBank/DDBJ whole genome shotgun (WGS) entry which is preliminary data.</text>
</comment>
<sequence length="638" mass="68283">MGLLSPDVLCTLLVTFFILRVGAFLHLWRLWTSGLTVLVGAVSSSFNKPPSGRGGRKKKEEAPQAPQLALCPVTRLAGLGVFDGFHELRDASNFLLTALASTAAVALLQVSRGPQAASSPASQSLAGALAPLPLVLVAFLYFVRLQWVIHRRFAASRRKLPFGHRTATGLFTGGLVAVALVTDLLRVRQRFEFASLLPAYLRELWAPFVDVAARCDCPFSEERLAFLGFLFSLGVGIAKAAFVTFLAFEGAVLAAPIQVEANLVSVALFKHDLLTPGTGDAVKRLQFPLVHVERFVTPLLLFLPFLWMPNVYAAFLSETGFSAVRFGGIRLVLTFLACLGLLRRAKLATQVSTLLALPHADPKDDEERKEKKYDRRSAVPASSSASSPSAPPSRSLLLRLLDLLGLPSRLLLLVALCGFLLVLQAREGRDGPLLLPPASSDEGGAPLEASREFASFASPPSVSATWTCASSGGTGVGGSGATLGQSCGEPQRPQAKQDKQLGGDASSPVASPAEEQSGEETSLAEGGGTKEPHAKAADAKPSRTCTLVWSVLGNAEQKQRSFQILGEISLREKIFWARDAARGLLPFNSSSFVPFIQQLTSVVLVGFLATTAFLFTFASTEVRQRGLRRLSIWDSPAP</sequence>
<feature type="transmembrane region" description="Helical" evidence="2">
    <location>
        <begin position="94"/>
        <end position="112"/>
    </location>
</feature>
<organism evidence="3 4">
    <name type="scientific">Besnoitia besnoiti</name>
    <name type="common">Apicomplexan protozoan</name>
    <dbReference type="NCBI Taxonomy" id="94643"/>
    <lineage>
        <taxon>Eukaryota</taxon>
        <taxon>Sar</taxon>
        <taxon>Alveolata</taxon>
        <taxon>Apicomplexa</taxon>
        <taxon>Conoidasida</taxon>
        <taxon>Coccidia</taxon>
        <taxon>Eucoccidiorida</taxon>
        <taxon>Eimeriorina</taxon>
        <taxon>Sarcocystidae</taxon>
        <taxon>Besnoitia</taxon>
    </lineage>
</organism>
<feature type="region of interest" description="Disordered" evidence="1">
    <location>
        <begin position="480"/>
        <end position="539"/>
    </location>
</feature>
<dbReference type="EMBL" id="NWUJ01000004">
    <property type="protein sequence ID" value="PFH35898.1"/>
    <property type="molecule type" value="Genomic_DNA"/>
</dbReference>
<evidence type="ECO:0000313" key="3">
    <source>
        <dbReference type="EMBL" id="PFH35898.1"/>
    </source>
</evidence>
<keyword evidence="2" id="KW-1133">Transmembrane helix</keyword>
<dbReference type="KEGG" id="bbes:BESB_055490"/>